<sequence>MTAFPMSITMSFTAFNLHPVLLASIKAQSYVDPTPVQRQAIPEILLGHDLLVGAQTGTGKTAAFAIPLVHKLLMQSEEAHQGKVIKGLILTPTRELALQVQHNIHALLQGTELKHAIAYGGASIGEQVRSFKAGVDILVATPGRLLDHLRHKAVSLKHVEYLVFDEADRMLDMGFKDEIVDLLKRLPKQRQTLLFSATLNDSIFSFSKNLLNEPKVIEVAKANTKVAKIEERVYCVDEERKLSLLCHLLSKERWQQVLVFSRTKQGADNLACQMQKSGIEALAFHGDLSQSVRESVLKDFSQAKVQVLVATDVAARGLDIEDLNYVVNYELPHVSEDYIHRIGRTGRAGKDGIAVTLFAIEDTAKLMSLETLLDRRLPQQWYPGFEPDLTKEVTLGRKHTKAGQKQQARRKALGAKAKR</sequence>
<dbReference type="EMBL" id="CP000302">
    <property type="protein sequence ID" value="ABE56230.1"/>
    <property type="molecule type" value="Genomic_DNA"/>
</dbReference>
<feature type="domain" description="Helicase C-terminal" evidence="10">
    <location>
        <begin position="228"/>
        <end position="390"/>
    </location>
</feature>
<dbReference type="Pfam" id="PF00271">
    <property type="entry name" value="Helicase_C"/>
    <property type="match status" value="1"/>
</dbReference>
<gene>
    <name evidence="12" type="ordered locus">Sden_2952</name>
</gene>
<dbReference type="SUPFAM" id="SSF52540">
    <property type="entry name" value="P-loop containing nucleoside triphosphate hydrolases"/>
    <property type="match status" value="1"/>
</dbReference>
<dbReference type="CDD" id="cd18787">
    <property type="entry name" value="SF2_C_DEAD"/>
    <property type="match status" value="1"/>
</dbReference>
<keyword evidence="4 7" id="KW-0067">ATP-binding</keyword>
<dbReference type="KEGG" id="sdn:Sden_2952"/>
<evidence type="ECO:0000256" key="7">
    <source>
        <dbReference type="RuleBase" id="RU000492"/>
    </source>
</evidence>
<evidence type="ECO:0000259" key="11">
    <source>
        <dbReference type="PROSITE" id="PS51195"/>
    </source>
</evidence>
<evidence type="ECO:0000313" key="12">
    <source>
        <dbReference type="EMBL" id="ABE56230.1"/>
    </source>
</evidence>
<evidence type="ECO:0000313" key="13">
    <source>
        <dbReference type="Proteomes" id="UP000001982"/>
    </source>
</evidence>
<dbReference type="SMART" id="SM00487">
    <property type="entry name" value="DEXDc"/>
    <property type="match status" value="1"/>
</dbReference>
<feature type="domain" description="Helicase ATP-binding" evidence="9">
    <location>
        <begin position="41"/>
        <end position="217"/>
    </location>
</feature>
<organism evidence="12 13">
    <name type="scientific">Shewanella denitrificans (strain OS217 / ATCC BAA-1090 / DSM 15013)</name>
    <dbReference type="NCBI Taxonomy" id="318161"/>
    <lineage>
        <taxon>Bacteria</taxon>
        <taxon>Pseudomonadati</taxon>
        <taxon>Pseudomonadota</taxon>
        <taxon>Gammaproteobacteria</taxon>
        <taxon>Alteromonadales</taxon>
        <taxon>Shewanellaceae</taxon>
        <taxon>Shewanella</taxon>
    </lineage>
</organism>
<dbReference type="InterPro" id="IPR001650">
    <property type="entry name" value="Helicase_C-like"/>
</dbReference>
<feature type="domain" description="DEAD-box RNA helicase Q" evidence="11">
    <location>
        <begin position="10"/>
        <end position="38"/>
    </location>
</feature>
<evidence type="ECO:0000256" key="2">
    <source>
        <dbReference type="ARBA" id="ARBA00022801"/>
    </source>
</evidence>
<dbReference type="InterPro" id="IPR044742">
    <property type="entry name" value="DEAD/DEAH_RhlB"/>
</dbReference>
<dbReference type="GO" id="GO:0003676">
    <property type="term" value="F:nucleic acid binding"/>
    <property type="evidence" value="ECO:0007669"/>
    <property type="project" value="InterPro"/>
</dbReference>
<keyword evidence="13" id="KW-1185">Reference proteome</keyword>
<dbReference type="PANTHER" id="PTHR47959">
    <property type="entry name" value="ATP-DEPENDENT RNA HELICASE RHLE-RELATED"/>
    <property type="match status" value="1"/>
</dbReference>
<feature type="region of interest" description="Disordered" evidence="8">
    <location>
        <begin position="394"/>
        <end position="419"/>
    </location>
</feature>
<dbReference type="PROSITE" id="PS51194">
    <property type="entry name" value="HELICASE_CTER"/>
    <property type="match status" value="1"/>
</dbReference>
<evidence type="ECO:0000256" key="4">
    <source>
        <dbReference type="ARBA" id="ARBA00022840"/>
    </source>
</evidence>
<dbReference type="InterPro" id="IPR027417">
    <property type="entry name" value="P-loop_NTPase"/>
</dbReference>
<evidence type="ECO:0000259" key="10">
    <source>
        <dbReference type="PROSITE" id="PS51194"/>
    </source>
</evidence>
<dbReference type="InterPro" id="IPR011545">
    <property type="entry name" value="DEAD/DEAH_box_helicase_dom"/>
</dbReference>
<dbReference type="InterPro" id="IPR050079">
    <property type="entry name" value="DEAD_box_RNA_helicase"/>
</dbReference>
<proteinExistence type="inferred from homology"/>
<dbReference type="PANTHER" id="PTHR47959:SF7">
    <property type="entry name" value="ATP-DEPENDENT RNA HELICASE DEAD BOX FAMILY"/>
    <property type="match status" value="1"/>
</dbReference>
<name>Q12JZ6_SHEDO</name>
<keyword evidence="3 7" id="KW-0347">Helicase</keyword>
<dbReference type="eggNOG" id="COG0513">
    <property type="taxonomic scope" value="Bacteria"/>
</dbReference>
<dbReference type="AlphaFoldDB" id="Q12JZ6"/>
<evidence type="ECO:0000256" key="3">
    <source>
        <dbReference type="ARBA" id="ARBA00022806"/>
    </source>
</evidence>
<dbReference type="Gene3D" id="3.40.50.300">
    <property type="entry name" value="P-loop containing nucleotide triphosphate hydrolases"/>
    <property type="match status" value="2"/>
</dbReference>
<dbReference type="PROSITE" id="PS51195">
    <property type="entry name" value="Q_MOTIF"/>
    <property type="match status" value="1"/>
</dbReference>
<protein>
    <submittedName>
        <fullName evidence="12">DEAD/DEAH box helicase-like protein</fullName>
    </submittedName>
</protein>
<dbReference type="HOGENOM" id="CLU_003041_28_3_6"/>
<dbReference type="PROSITE" id="PS51192">
    <property type="entry name" value="HELICASE_ATP_BIND_1"/>
    <property type="match status" value="1"/>
</dbReference>
<dbReference type="SMART" id="SM00490">
    <property type="entry name" value="HELICc"/>
    <property type="match status" value="1"/>
</dbReference>
<dbReference type="InterPro" id="IPR014014">
    <property type="entry name" value="RNA_helicase_DEAD_Q_motif"/>
</dbReference>
<dbReference type="GO" id="GO:0003724">
    <property type="term" value="F:RNA helicase activity"/>
    <property type="evidence" value="ECO:0007669"/>
    <property type="project" value="InterPro"/>
</dbReference>
<evidence type="ECO:0000259" key="9">
    <source>
        <dbReference type="PROSITE" id="PS51192"/>
    </source>
</evidence>
<evidence type="ECO:0000256" key="1">
    <source>
        <dbReference type="ARBA" id="ARBA00022741"/>
    </source>
</evidence>
<evidence type="ECO:0000256" key="8">
    <source>
        <dbReference type="SAM" id="MobiDB-lite"/>
    </source>
</evidence>
<dbReference type="CDD" id="cd00268">
    <property type="entry name" value="DEADc"/>
    <property type="match status" value="1"/>
</dbReference>
<dbReference type="Proteomes" id="UP000001982">
    <property type="component" value="Chromosome"/>
</dbReference>
<dbReference type="GO" id="GO:0005524">
    <property type="term" value="F:ATP binding"/>
    <property type="evidence" value="ECO:0007669"/>
    <property type="project" value="UniProtKB-KW"/>
</dbReference>
<dbReference type="GO" id="GO:0016787">
    <property type="term" value="F:hydrolase activity"/>
    <property type="evidence" value="ECO:0007669"/>
    <property type="project" value="UniProtKB-KW"/>
</dbReference>
<dbReference type="PROSITE" id="PS00039">
    <property type="entry name" value="DEAD_ATP_HELICASE"/>
    <property type="match status" value="1"/>
</dbReference>
<feature type="short sequence motif" description="Q motif" evidence="6">
    <location>
        <begin position="10"/>
        <end position="38"/>
    </location>
</feature>
<keyword evidence="2 7" id="KW-0378">Hydrolase</keyword>
<dbReference type="Pfam" id="PF00270">
    <property type="entry name" value="DEAD"/>
    <property type="match status" value="1"/>
</dbReference>
<keyword evidence="1 7" id="KW-0547">Nucleotide-binding</keyword>
<feature type="compositionally biased region" description="Basic residues" evidence="8">
    <location>
        <begin position="396"/>
        <end position="419"/>
    </location>
</feature>
<evidence type="ECO:0000256" key="6">
    <source>
        <dbReference type="PROSITE-ProRule" id="PRU00552"/>
    </source>
</evidence>
<evidence type="ECO:0000256" key="5">
    <source>
        <dbReference type="ARBA" id="ARBA00038437"/>
    </source>
</evidence>
<dbReference type="InterPro" id="IPR014001">
    <property type="entry name" value="Helicase_ATP-bd"/>
</dbReference>
<reference evidence="12 13" key="1">
    <citation type="submission" date="2006-03" db="EMBL/GenBank/DDBJ databases">
        <title>Complete sequence of Shewanella denitrificans OS217.</title>
        <authorList>
            <consortium name="US DOE Joint Genome Institute"/>
            <person name="Copeland A."/>
            <person name="Lucas S."/>
            <person name="Lapidus A."/>
            <person name="Barry K."/>
            <person name="Detter J.C."/>
            <person name="Glavina del Rio T."/>
            <person name="Hammon N."/>
            <person name="Israni S."/>
            <person name="Dalin E."/>
            <person name="Tice H."/>
            <person name="Pitluck S."/>
            <person name="Brettin T."/>
            <person name="Bruce D."/>
            <person name="Han C."/>
            <person name="Tapia R."/>
            <person name="Gilna P."/>
            <person name="Kiss H."/>
            <person name="Schmutz J."/>
            <person name="Larimer F."/>
            <person name="Land M."/>
            <person name="Hauser L."/>
            <person name="Kyrpides N."/>
            <person name="Lykidis A."/>
            <person name="Richardson P."/>
        </authorList>
    </citation>
    <scope>NUCLEOTIDE SEQUENCE [LARGE SCALE GENOMIC DNA]</scope>
    <source>
        <strain evidence="13">OS217 / ATCC BAA-1090 / DSM 15013</strain>
    </source>
</reference>
<dbReference type="GO" id="GO:0005829">
    <property type="term" value="C:cytosol"/>
    <property type="evidence" value="ECO:0007669"/>
    <property type="project" value="TreeGrafter"/>
</dbReference>
<comment type="similarity">
    <text evidence="5 7">Belongs to the DEAD box helicase family.</text>
</comment>
<accession>Q12JZ6</accession>
<dbReference type="STRING" id="318161.Sden_2952"/>
<dbReference type="InterPro" id="IPR000629">
    <property type="entry name" value="RNA-helicase_DEAD-box_CS"/>
</dbReference>